<proteinExistence type="inferred from homology"/>
<dbReference type="GO" id="GO:0000492">
    <property type="term" value="P:box C/D snoRNP assembly"/>
    <property type="evidence" value="ECO:0007669"/>
    <property type="project" value="TreeGrafter"/>
</dbReference>
<dbReference type="GO" id="GO:0000463">
    <property type="term" value="P:maturation of LSU-rRNA from tricistronic rRNA transcript (SSU-rRNA, 5.8S rRNA, LSU-rRNA)"/>
    <property type="evidence" value="ECO:0007669"/>
    <property type="project" value="TreeGrafter"/>
</dbReference>
<evidence type="ECO:0000256" key="1">
    <source>
        <dbReference type="ARBA" id="ARBA00022553"/>
    </source>
</evidence>
<gene>
    <name evidence="10" type="ORF">HD556DRAFT_1240608</name>
</gene>
<feature type="domain" description="HIT-type" evidence="9">
    <location>
        <begin position="13"/>
        <end position="46"/>
    </location>
</feature>
<dbReference type="PROSITE" id="PS51083">
    <property type="entry name" value="ZF_HIT"/>
    <property type="match status" value="1"/>
</dbReference>
<evidence type="ECO:0000256" key="3">
    <source>
        <dbReference type="ARBA" id="ARBA00022771"/>
    </source>
</evidence>
<evidence type="ECO:0000256" key="8">
    <source>
        <dbReference type="SAM" id="MobiDB-lite"/>
    </source>
</evidence>
<dbReference type="CDD" id="cd23023">
    <property type="entry name" value="zf-HIT_BCD1"/>
    <property type="match status" value="1"/>
</dbReference>
<dbReference type="PANTHER" id="PTHR13483">
    <property type="entry name" value="BOX C_D SNORNA PROTEIN 1-RELATED"/>
    <property type="match status" value="1"/>
</dbReference>
<dbReference type="GO" id="GO:0005634">
    <property type="term" value="C:nucleus"/>
    <property type="evidence" value="ECO:0007669"/>
    <property type="project" value="TreeGrafter"/>
</dbReference>
<dbReference type="RefSeq" id="XP_041158262.1">
    <property type="nucleotide sequence ID" value="XM_041298130.1"/>
</dbReference>
<dbReference type="InterPro" id="IPR007529">
    <property type="entry name" value="Znf_HIT"/>
</dbReference>
<accession>A0A9P7AKJ2</accession>
<dbReference type="Gene3D" id="3.30.60.190">
    <property type="match status" value="1"/>
</dbReference>
<dbReference type="GO" id="GO:0008270">
    <property type="term" value="F:zinc ion binding"/>
    <property type="evidence" value="ECO:0007669"/>
    <property type="project" value="UniProtKB-UniRule"/>
</dbReference>
<feature type="region of interest" description="Disordered" evidence="8">
    <location>
        <begin position="96"/>
        <end position="129"/>
    </location>
</feature>
<keyword evidence="2" id="KW-0479">Metal-binding</keyword>
<dbReference type="EMBL" id="JABBWE010000043">
    <property type="protein sequence ID" value="KAG1791417.1"/>
    <property type="molecule type" value="Genomic_DNA"/>
</dbReference>
<reference evidence="10" key="1">
    <citation type="journal article" date="2020" name="New Phytol.">
        <title>Comparative genomics reveals dynamic genome evolution in host specialist ectomycorrhizal fungi.</title>
        <authorList>
            <person name="Lofgren L.A."/>
            <person name="Nguyen N.H."/>
            <person name="Vilgalys R."/>
            <person name="Ruytinx J."/>
            <person name="Liao H.L."/>
            <person name="Branco S."/>
            <person name="Kuo A."/>
            <person name="LaButti K."/>
            <person name="Lipzen A."/>
            <person name="Andreopoulos W."/>
            <person name="Pangilinan J."/>
            <person name="Riley R."/>
            <person name="Hundley H."/>
            <person name="Na H."/>
            <person name="Barry K."/>
            <person name="Grigoriev I.V."/>
            <person name="Stajich J.E."/>
            <person name="Kennedy P.G."/>
        </authorList>
    </citation>
    <scope>NUCLEOTIDE SEQUENCE</scope>
    <source>
        <strain evidence="10">S12</strain>
    </source>
</reference>
<name>A0A9P7AKJ2_9AGAM</name>
<dbReference type="InterPro" id="IPR057721">
    <property type="entry name" value="BCD1_alpha/beta"/>
</dbReference>
<dbReference type="PANTHER" id="PTHR13483:SF3">
    <property type="entry name" value="BOX C_D SNORNA PROTEIN 1"/>
    <property type="match status" value="1"/>
</dbReference>
<dbReference type="SUPFAM" id="SSF144232">
    <property type="entry name" value="HIT/MYND zinc finger-like"/>
    <property type="match status" value="1"/>
</dbReference>
<comment type="function">
    <text evidence="5">Required for box C/D snoRNAs accumulation involved in snoRNA processing, snoRNA transport to the nucleolus and ribosome biogenesis.</text>
</comment>
<feature type="region of interest" description="Disordered" evidence="8">
    <location>
        <begin position="383"/>
        <end position="421"/>
    </location>
</feature>
<dbReference type="InterPro" id="IPR051639">
    <property type="entry name" value="BCD1"/>
</dbReference>
<keyword evidence="4" id="KW-0862">Zinc</keyword>
<keyword evidence="3 7" id="KW-0863">Zinc-finger</keyword>
<evidence type="ECO:0000256" key="5">
    <source>
        <dbReference type="ARBA" id="ARBA00049598"/>
    </source>
</evidence>
<protein>
    <recommendedName>
        <fullName evidence="9">HIT-type domain-containing protein</fullName>
    </recommendedName>
</protein>
<evidence type="ECO:0000259" key="9">
    <source>
        <dbReference type="PROSITE" id="PS51083"/>
    </source>
</evidence>
<comment type="caution">
    <text evidence="10">The sequence shown here is derived from an EMBL/GenBank/DDBJ whole genome shotgun (WGS) entry which is preliminary data.</text>
</comment>
<feature type="compositionally biased region" description="Basic and acidic residues" evidence="8">
    <location>
        <begin position="367"/>
        <end position="376"/>
    </location>
</feature>
<dbReference type="Pfam" id="PF25790">
    <property type="entry name" value="BCD1"/>
    <property type="match status" value="1"/>
</dbReference>
<evidence type="ECO:0000313" key="11">
    <source>
        <dbReference type="Proteomes" id="UP000719766"/>
    </source>
</evidence>
<dbReference type="AlphaFoldDB" id="A0A9P7AKJ2"/>
<dbReference type="GO" id="GO:0070761">
    <property type="term" value="C:pre-snoRNP complex"/>
    <property type="evidence" value="ECO:0007669"/>
    <property type="project" value="TreeGrafter"/>
</dbReference>
<dbReference type="GO" id="GO:0048254">
    <property type="term" value="P:snoRNA localization"/>
    <property type="evidence" value="ECO:0007669"/>
    <property type="project" value="TreeGrafter"/>
</dbReference>
<evidence type="ECO:0000256" key="4">
    <source>
        <dbReference type="ARBA" id="ARBA00022833"/>
    </source>
</evidence>
<sequence length="458" mass="49939">MESTASGSSTRLCAFCSTAARYTCPRCSTPICSLPCSRTHKSKTGCSGERNKAAYVQMNAYGWGTMMRDYCFLEEVGRKVSEWGGEIAREGYPTNVKAKDTRGRGGARGASGRGRGGRGTSRGGGSSKRDLLKAHLDSLDIEMDVLSVGMQRRKVNQSTLDTKTQTALLTIEFRFYPGAPAQSSSATSVPYTTLVHRNPINSSLISLLQRRVPQHTCAHKDHPKSKKEHPCPDWVTSLVHPHPDDLEGFRVPLCYLPAQMDLARIPHYPGVGVRTGPSYYKLCPSQTLQDLLQGTYFAEFPTIHVHDPDSSTFIGNIMAKKGQSSSMSEHEHEHDVRAIKRRKLSAKAGRKAISGLVGDYGSESESASEKAAERQTRDELGALGNYAESENSDQDLAVEARTTEDDMSSIGSSSADEGESPALDYAAVLELIKQAQGAADYDSEVVDWGDDWDEDVAE</sequence>
<comment type="similarity">
    <text evidence="6">Belongs to the BCD1 family.</text>
</comment>
<feature type="region of interest" description="Disordered" evidence="8">
    <location>
        <begin position="357"/>
        <end position="376"/>
    </location>
</feature>
<feature type="compositionally biased region" description="Gly residues" evidence="8">
    <location>
        <begin position="104"/>
        <end position="126"/>
    </location>
</feature>
<evidence type="ECO:0000256" key="6">
    <source>
        <dbReference type="ARBA" id="ARBA00049654"/>
    </source>
</evidence>
<dbReference type="OrthoDB" id="272357at2759"/>
<keyword evidence="1" id="KW-0597">Phosphoprotein</keyword>
<evidence type="ECO:0000313" key="10">
    <source>
        <dbReference type="EMBL" id="KAG1791417.1"/>
    </source>
</evidence>
<dbReference type="Proteomes" id="UP000719766">
    <property type="component" value="Unassembled WGS sequence"/>
</dbReference>
<keyword evidence="11" id="KW-1185">Reference proteome</keyword>
<evidence type="ECO:0000256" key="7">
    <source>
        <dbReference type="PROSITE-ProRule" id="PRU00453"/>
    </source>
</evidence>
<organism evidence="10 11">
    <name type="scientific">Suillus plorans</name>
    <dbReference type="NCBI Taxonomy" id="116603"/>
    <lineage>
        <taxon>Eukaryota</taxon>
        <taxon>Fungi</taxon>
        <taxon>Dikarya</taxon>
        <taxon>Basidiomycota</taxon>
        <taxon>Agaricomycotina</taxon>
        <taxon>Agaricomycetes</taxon>
        <taxon>Agaricomycetidae</taxon>
        <taxon>Boletales</taxon>
        <taxon>Suillineae</taxon>
        <taxon>Suillaceae</taxon>
        <taxon>Suillus</taxon>
    </lineage>
</organism>
<evidence type="ECO:0000256" key="2">
    <source>
        <dbReference type="ARBA" id="ARBA00022723"/>
    </source>
</evidence>
<dbReference type="Pfam" id="PF04438">
    <property type="entry name" value="zf-HIT"/>
    <property type="match status" value="1"/>
</dbReference>
<dbReference type="GeneID" id="64591894"/>